<dbReference type="InterPro" id="IPR027417">
    <property type="entry name" value="P-loop_NTPase"/>
</dbReference>
<dbReference type="InterPro" id="IPR056884">
    <property type="entry name" value="NPHP3-like_N"/>
</dbReference>
<dbReference type="InterPro" id="IPR011990">
    <property type="entry name" value="TPR-like_helical_dom_sf"/>
</dbReference>
<accession>A0A5C3KP09</accession>
<proteinExistence type="predicted"/>
<dbReference type="OrthoDB" id="3038309at2759"/>
<dbReference type="SMART" id="SM00028">
    <property type="entry name" value="TPR"/>
    <property type="match status" value="6"/>
</dbReference>
<dbReference type="Gene3D" id="3.40.50.300">
    <property type="entry name" value="P-loop containing nucleotide triphosphate hydrolases"/>
    <property type="match status" value="1"/>
</dbReference>
<organism evidence="4 5">
    <name type="scientific">Coprinopsis marcescibilis</name>
    <name type="common">Agaric fungus</name>
    <name type="synonym">Psathyrella marcescibilis</name>
    <dbReference type="NCBI Taxonomy" id="230819"/>
    <lineage>
        <taxon>Eukaryota</taxon>
        <taxon>Fungi</taxon>
        <taxon>Dikarya</taxon>
        <taxon>Basidiomycota</taxon>
        <taxon>Agaricomycotina</taxon>
        <taxon>Agaricomycetes</taxon>
        <taxon>Agaricomycetidae</taxon>
        <taxon>Agaricales</taxon>
        <taxon>Agaricineae</taxon>
        <taxon>Psathyrellaceae</taxon>
        <taxon>Coprinopsis</taxon>
    </lineage>
</organism>
<evidence type="ECO:0000313" key="4">
    <source>
        <dbReference type="EMBL" id="TFK21785.1"/>
    </source>
</evidence>
<dbReference type="Gene3D" id="1.25.40.10">
    <property type="entry name" value="Tetratricopeptide repeat domain"/>
    <property type="match status" value="4"/>
</dbReference>
<evidence type="ECO:0000256" key="1">
    <source>
        <dbReference type="ARBA" id="ARBA00022737"/>
    </source>
</evidence>
<evidence type="ECO:0000259" key="3">
    <source>
        <dbReference type="Pfam" id="PF24883"/>
    </source>
</evidence>
<dbReference type="PANTHER" id="PTHR10039">
    <property type="entry name" value="AMELOGENIN"/>
    <property type="match status" value="1"/>
</dbReference>
<dbReference type="AlphaFoldDB" id="A0A5C3KP09"/>
<dbReference type="InterPro" id="IPR019734">
    <property type="entry name" value="TPR_rpt"/>
</dbReference>
<name>A0A5C3KP09_COPMA</name>
<feature type="region of interest" description="Disordered" evidence="2">
    <location>
        <begin position="54"/>
        <end position="81"/>
    </location>
</feature>
<dbReference type="SUPFAM" id="SSF48452">
    <property type="entry name" value="TPR-like"/>
    <property type="match status" value="3"/>
</dbReference>
<dbReference type="Pfam" id="PF24883">
    <property type="entry name" value="NPHP3_N"/>
    <property type="match status" value="1"/>
</dbReference>
<evidence type="ECO:0000313" key="5">
    <source>
        <dbReference type="Proteomes" id="UP000307440"/>
    </source>
</evidence>
<reference evidence="4 5" key="1">
    <citation type="journal article" date="2019" name="Nat. Ecol. Evol.">
        <title>Megaphylogeny resolves global patterns of mushroom evolution.</title>
        <authorList>
            <person name="Varga T."/>
            <person name="Krizsan K."/>
            <person name="Foldi C."/>
            <person name="Dima B."/>
            <person name="Sanchez-Garcia M."/>
            <person name="Sanchez-Ramirez S."/>
            <person name="Szollosi G.J."/>
            <person name="Szarkandi J.G."/>
            <person name="Papp V."/>
            <person name="Albert L."/>
            <person name="Andreopoulos W."/>
            <person name="Angelini C."/>
            <person name="Antonin V."/>
            <person name="Barry K.W."/>
            <person name="Bougher N.L."/>
            <person name="Buchanan P."/>
            <person name="Buyck B."/>
            <person name="Bense V."/>
            <person name="Catcheside P."/>
            <person name="Chovatia M."/>
            <person name="Cooper J."/>
            <person name="Damon W."/>
            <person name="Desjardin D."/>
            <person name="Finy P."/>
            <person name="Geml J."/>
            <person name="Haridas S."/>
            <person name="Hughes K."/>
            <person name="Justo A."/>
            <person name="Karasinski D."/>
            <person name="Kautmanova I."/>
            <person name="Kiss B."/>
            <person name="Kocsube S."/>
            <person name="Kotiranta H."/>
            <person name="LaButti K.M."/>
            <person name="Lechner B.E."/>
            <person name="Liimatainen K."/>
            <person name="Lipzen A."/>
            <person name="Lukacs Z."/>
            <person name="Mihaltcheva S."/>
            <person name="Morgado L.N."/>
            <person name="Niskanen T."/>
            <person name="Noordeloos M.E."/>
            <person name="Ohm R.A."/>
            <person name="Ortiz-Santana B."/>
            <person name="Ovrebo C."/>
            <person name="Racz N."/>
            <person name="Riley R."/>
            <person name="Savchenko A."/>
            <person name="Shiryaev A."/>
            <person name="Soop K."/>
            <person name="Spirin V."/>
            <person name="Szebenyi C."/>
            <person name="Tomsovsky M."/>
            <person name="Tulloss R.E."/>
            <person name="Uehling J."/>
            <person name="Grigoriev I.V."/>
            <person name="Vagvolgyi C."/>
            <person name="Papp T."/>
            <person name="Martin F.M."/>
            <person name="Miettinen O."/>
            <person name="Hibbett D.S."/>
            <person name="Nagy L.G."/>
        </authorList>
    </citation>
    <scope>NUCLEOTIDE SEQUENCE [LARGE SCALE GENOMIC DNA]</scope>
    <source>
        <strain evidence="4 5">CBS 121175</strain>
    </source>
</reference>
<keyword evidence="1" id="KW-0677">Repeat</keyword>
<dbReference type="SUPFAM" id="SSF52540">
    <property type="entry name" value="P-loop containing nucleoside triphosphate hydrolases"/>
    <property type="match status" value="1"/>
</dbReference>
<evidence type="ECO:0000256" key="2">
    <source>
        <dbReference type="SAM" id="MobiDB-lite"/>
    </source>
</evidence>
<dbReference type="Pfam" id="PF13374">
    <property type="entry name" value="TPR_10"/>
    <property type="match status" value="3"/>
</dbReference>
<dbReference type="EMBL" id="ML210258">
    <property type="protein sequence ID" value="TFK21785.1"/>
    <property type="molecule type" value="Genomic_DNA"/>
</dbReference>
<dbReference type="PANTHER" id="PTHR10039:SF14">
    <property type="entry name" value="NACHT DOMAIN-CONTAINING PROTEIN"/>
    <property type="match status" value="1"/>
</dbReference>
<feature type="compositionally biased region" description="Basic and acidic residues" evidence="2">
    <location>
        <begin position="1"/>
        <end position="20"/>
    </location>
</feature>
<dbReference type="Proteomes" id="UP000307440">
    <property type="component" value="Unassembled WGS sequence"/>
</dbReference>
<gene>
    <name evidence="4" type="ORF">FA15DRAFT_672247</name>
</gene>
<keyword evidence="5" id="KW-1185">Reference proteome</keyword>
<protein>
    <recommendedName>
        <fullName evidence="3">Nephrocystin 3-like N-terminal domain-containing protein</fullName>
    </recommendedName>
</protein>
<feature type="region of interest" description="Disordered" evidence="2">
    <location>
        <begin position="1"/>
        <end position="23"/>
    </location>
</feature>
<sequence length="1219" mass="136260">MSMKDERVQPNDSTETDKQLTSKVGRLFIRAPSPDRLGHSAHHHDIRSEGVDLKANNGMPLAHDASNHNTNQSGDRTRMDRNRLDKTRPGAEVFAGANDVRLDNVQMTVVGGDMHTTTVNQNFHGDTETREAVRRLPDPQGCSWDPDRTCIQGTRQIHLDEISSWINDDPLGDTATAGLFLIGDAVGSGKSALAHTVCQRAHEGGCLLSSFFFDRMNQRSTSTNLLAAIIRGLCNVGEDVKHAIGKLIVEDNTLASAPPIRQFNEIVVPICPLLPTNRRYVITIDALDELDEPDVVLKLLREFVPHLPRTFRIVATTRPERRIMQYLEKPHIRLSSHPLTGGLSHRDVEVYVRARLEDAEFGTMIMPELLNAFVAKAEGVFLWAATVLNHLKHTYDPVAELEEIIQNKSTYWREDDGGTKILDRLYLHILSKLKWGDQRFVEKYRLVVGALVTLREPLTATGLSSLYKPDNVSVYDIHAICSILRPLLRNHSRDSANQPVRLFHFSIQEYLTQRAPEQHRLNIQEHHTRLSRLTLLTLKENLTLSKIPVLGYTDGDWVWNVPVRVPLIPVLSRDAMAEHVWYATRFVDGHTLAIEQDNVGKLHERLIRDTFLLDPCPLMEATASIGSVLPIVELQKQALEMTGAHYDLEQNATLFYAMAACLHNVSRSSEAIPIIKQTIKHHLQKDSRELPIRSQQQLVLSLHLLSSCFLKLHKHDPAIKVSQKGLFIARHLGISKPETFQPILAQVLHTHSVILARLDRHDEAIKSDMETVDLLRQLANTDPSKFQNSLATSLQNLAWQLNRNGQTEEAVDAIEEAVDLFRRLATKDGPSFDPGLASSLHDYALYLDNMEQHADALAIAKEAIAIRRKVATEDNSASFSLANSLHNYAVFLDKSGCSAEALAAMQEAIIIRRELTLKNRPSFEHQLANSLHNYASYLNDAGYRSEALAHIQEAVGIRQALAAKLPSEFEPDLASSLHDHATYLTESKRHSEALKPGEEAIAIRRTLAARDPITFEPLLSDTLLNHADNLDRCKRPLEARGVFSEATGILRKLVARNSSDSDEETVKLAVNLNNYAFMLSHLPGHEEESIDVARESAAIHRQLFLRDPSRFLVNHVNAIAMVARCLNSCARYEEAATLAQEALDLHRETVANDPASFPDEAAAIILVVCGQTLANVGRAAEACGLVKWAIDVFSQDRSKFNDGLEEANRVFAAVSRLED</sequence>
<feature type="domain" description="Nephrocystin 3-like N-terminal" evidence="3">
    <location>
        <begin position="161"/>
        <end position="318"/>
    </location>
</feature>